<dbReference type="InterPro" id="IPR027417">
    <property type="entry name" value="P-loop_NTPase"/>
</dbReference>
<dbReference type="PROSITE" id="PS51196">
    <property type="entry name" value="SECA_MOTOR_DEAD"/>
    <property type="match status" value="1"/>
</dbReference>
<evidence type="ECO:0000256" key="5">
    <source>
        <dbReference type="ARBA" id="ARBA00022741"/>
    </source>
</evidence>
<dbReference type="Gene3D" id="3.40.50.300">
    <property type="entry name" value="P-loop containing nucleotide triphosphate hydrolases"/>
    <property type="match status" value="2"/>
</dbReference>
<dbReference type="PROSITE" id="PS51192">
    <property type="entry name" value="HELICASE_ATP_BIND_1"/>
    <property type="match status" value="1"/>
</dbReference>
<evidence type="ECO:0000259" key="12">
    <source>
        <dbReference type="PROSITE" id="PS51192"/>
    </source>
</evidence>
<sequence length="665" mass="72611">MFEPRLARSAAGSLFRRADTQRDERAGEAPRPLEDLLRNTAGWLPPARLSQRELRQLVDAVAQAGVALRAASDAEVASRFRAEVQGLRNGDAVDSPHLPSVLACVAQASERRLQLRPHPVQLAGARALLAGRLAEMQTGEGKTLVAAMAATAMAGTGAAVHVISTNDYLARRDAEGMAPLFGFFGLSAGCIQGGMSEAQRRSAYAHPICYAAGKEVVFDYLKDSLAGHGLLPARVSHLQRMLAPAQRARQQPLIPALHFAIVDEADSVMIDEARTPMILSHPAPPSFEVALLEWAIASARRLKAGRDFKIGAGRQLELRAGALAHALPLPQDTPAAWQTAAWREQLLRQALSALHLYRRDQHYILAESKVVIVDESTGRVMPDRSWEQGLHQLIETKEGVPLTQGRETLARMTYQRFFRRYYLLSGLTGTAAEASRELWSVYRLRVLRIPPNRPKCVTRRADLCLPDADAKWAAVAAAAVGSAALGRPVLIGTRSVQASEQIAQALSQAGVPHVVLNARQDAEEAQIIARAGLAGHITVATNMAGRGTDIRLDEQALAAGGLHLILTEFHESPRIDRQLFGRSARQGQPGVVQAIVSSSDALFDHQPRLLRRALHRPGWLGRLMLRGLVRLAQAQAERRAYRVRLQTLKQDRELHRLIGFAGRVT</sequence>
<dbReference type="CDD" id="cd18803">
    <property type="entry name" value="SF2_C_secA"/>
    <property type="match status" value="1"/>
</dbReference>
<dbReference type="InterPro" id="IPR036670">
    <property type="entry name" value="SecA_X-link_sf"/>
</dbReference>
<dbReference type="EMBL" id="SGUG01000043">
    <property type="protein sequence ID" value="MDG0864872.1"/>
    <property type="molecule type" value="Genomic_DNA"/>
</dbReference>
<dbReference type="PANTHER" id="PTHR30612">
    <property type="entry name" value="SECA INNER MEMBRANE COMPONENT OF SEC PROTEIN SECRETION SYSTEM"/>
    <property type="match status" value="1"/>
</dbReference>
<dbReference type="GO" id="GO:0005829">
    <property type="term" value="C:cytosol"/>
    <property type="evidence" value="ECO:0007669"/>
    <property type="project" value="TreeGrafter"/>
</dbReference>
<dbReference type="InterPro" id="IPR001650">
    <property type="entry name" value="Helicase_C-like"/>
</dbReference>
<dbReference type="Pfam" id="PF01043">
    <property type="entry name" value="SecA_PP_bind"/>
    <property type="match status" value="1"/>
</dbReference>
<dbReference type="FunFam" id="3.40.50.300:FF:000429">
    <property type="entry name" value="Preprotein translocase subunit SecA"/>
    <property type="match status" value="1"/>
</dbReference>
<dbReference type="InterPro" id="IPR044722">
    <property type="entry name" value="SecA_SF2_C"/>
</dbReference>
<keyword evidence="5" id="KW-0547">Nucleotide-binding</keyword>
<keyword evidence="9" id="KW-0811">Translocation</keyword>
<dbReference type="SUPFAM" id="SSF81767">
    <property type="entry name" value="Pre-protein crosslinking domain of SecA"/>
    <property type="match status" value="1"/>
</dbReference>
<dbReference type="Pfam" id="PF07517">
    <property type="entry name" value="SecA_DEAD"/>
    <property type="match status" value="1"/>
</dbReference>
<keyword evidence="10" id="KW-0472">Membrane</keyword>
<dbReference type="Pfam" id="PF21090">
    <property type="entry name" value="P-loop_SecA"/>
    <property type="match status" value="1"/>
</dbReference>
<dbReference type="InterPro" id="IPR000185">
    <property type="entry name" value="SecA"/>
</dbReference>
<evidence type="ECO:0000256" key="2">
    <source>
        <dbReference type="ARBA" id="ARBA00022475"/>
    </source>
</evidence>
<dbReference type="GO" id="GO:0017038">
    <property type="term" value="P:protein import"/>
    <property type="evidence" value="ECO:0007669"/>
    <property type="project" value="InterPro"/>
</dbReference>
<protein>
    <submittedName>
        <fullName evidence="15">Preprotein translocase subunit SecA</fullName>
    </submittedName>
</protein>
<name>A0A9X4LLR8_9BURK</name>
<feature type="domain" description="Helicase ATP-binding" evidence="12">
    <location>
        <begin position="123"/>
        <end position="280"/>
    </location>
</feature>
<dbReference type="InterPro" id="IPR020937">
    <property type="entry name" value="SecA_CS"/>
</dbReference>
<evidence type="ECO:0000256" key="3">
    <source>
        <dbReference type="ARBA" id="ARBA00022490"/>
    </source>
</evidence>
<comment type="caution">
    <text evidence="15">The sequence shown here is derived from an EMBL/GenBank/DDBJ whole genome shotgun (WGS) entry which is preliminary data.</text>
</comment>
<evidence type="ECO:0000256" key="10">
    <source>
        <dbReference type="ARBA" id="ARBA00023136"/>
    </source>
</evidence>
<dbReference type="InterPro" id="IPR011115">
    <property type="entry name" value="SecA_DEAD"/>
</dbReference>
<reference evidence="15" key="1">
    <citation type="submission" date="2019-02" db="EMBL/GenBank/DDBJ databases">
        <title>Draft genome of the type strain Pelomonas aquatica CCUG 52575T.</title>
        <authorList>
            <person name="Gomila M."/>
            <person name="Lalucat J."/>
        </authorList>
    </citation>
    <scope>NUCLEOTIDE SEQUENCE</scope>
    <source>
        <strain evidence="15">CCUG 52575</strain>
    </source>
</reference>
<dbReference type="Gene3D" id="3.90.1440.10">
    <property type="entry name" value="SecA, preprotein cross-linking domain"/>
    <property type="match status" value="1"/>
</dbReference>
<keyword evidence="1" id="KW-0813">Transport</keyword>
<keyword evidence="7" id="KW-0653">Protein transport</keyword>
<evidence type="ECO:0000256" key="8">
    <source>
        <dbReference type="ARBA" id="ARBA00022967"/>
    </source>
</evidence>
<keyword evidence="8" id="KW-1278">Translocase</keyword>
<dbReference type="PRINTS" id="PR00906">
    <property type="entry name" value="SECA"/>
</dbReference>
<feature type="domain" description="SecA family profile" evidence="14">
    <location>
        <begin position="36"/>
        <end position="641"/>
    </location>
</feature>
<evidence type="ECO:0000256" key="4">
    <source>
        <dbReference type="ARBA" id="ARBA00022519"/>
    </source>
</evidence>
<gene>
    <name evidence="15" type="ORF">EXJ73_20645</name>
</gene>
<feature type="domain" description="Helicase C-terminal" evidence="13">
    <location>
        <begin position="469"/>
        <end position="629"/>
    </location>
</feature>
<evidence type="ECO:0000313" key="16">
    <source>
        <dbReference type="Proteomes" id="UP001152766"/>
    </source>
</evidence>
<dbReference type="PROSITE" id="PS51194">
    <property type="entry name" value="HELICASE_CTER"/>
    <property type="match status" value="1"/>
</dbReference>
<evidence type="ECO:0000256" key="7">
    <source>
        <dbReference type="ARBA" id="ARBA00022927"/>
    </source>
</evidence>
<dbReference type="InterPro" id="IPR011130">
    <property type="entry name" value="SecA_preprotein_X-link_dom"/>
</dbReference>
<dbReference type="InterPro" id="IPR014018">
    <property type="entry name" value="SecA_motor_DEAD"/>
</dbReference>
<keyword evidence="16" id="KW-1185">Reference proteome</keyword>
<dbReference type="SUPFAM" id="SSF52540">
    <property type="entry name" value="P-loop containing nucleoside triphosphate hydrolases"/>
    <property type="match status" value="2"/>
</dbReference>
<organism evidence="15 16">
    <name type="scientific">Pelomonas aquatica</name>
    <dbReference type="NCBI Taxonomy" id="431058"/>
    <lineage>
        <taxon>Bacteria</taxon>
        <taxon>Pseudomonadati</taxon>
        <taxon>Pseudomonadota</taxon>
        <taxon>Betaproteobacteria</taxon>
        <taxon>Burkholderiales</taxon>
        <taxon>Sphaerotilaceae</taxon>
        <taxon>Roseateles</taxon>
    </lineage>
</organism>
<dbReference type="SMART" id="SM00957">
    <property type="entry name" value="SecA_DEAD"/>
    <property type="match status" value="1"/>
</dbReference>
<dbReference type="InterPro" id="IPR014001">
    <property type="entry name" value="Helicase_ATP-bd"/>
</dbReference>
<dbReference type="Proteomes" id="UP001152766">
    <property type="component" value="Unassembled WGS sequence"/>
</dbReference>
<evidence type="ECO:0000313" key="15">
    <source>
        <dbReference type="EMBL" id="MDG0864872.1"/>
    </source>
</evidence>
<accession>A0A9X4LLR8</accession>
<keyword evidence="2" id="KW-1003">Cell membrane</keyword>
<dbReference type="GO" id="GO:0005524">
    <property type="term" value="F:ATP binding"/>
    <property type="evidence" value="ECO:0007669"/>
    <property type="project" value="UniProtKB-KW"/>
</dbReference>
<keyword evidence="3" id="KW-0963">Cytoplasm</keyword>
<evidence type="ECO:0000259" key="14">
    <source>
        <dbReference type="PROSITE" id="PS51196"/>
    </source>
</evidence>
<dbReference type="GO" id="GO:0043952">
    <property type="term" value="P:protein transport by the Sec complex"/>
    <property type="evidence" value="ECO:0007669"/>
    <property type="project" value="TreeGrafter"/>
</dbReference>
<evidence type="ECO:0000256" key="6">
    <source>
        <dbReference type="ARBA" id="ARBA00022840"/>
    </source>
</evidence>
<dbReference type="SMART" id="SM00958">
    <property type="entry name" value="SecA_PP_bind"/>
    <property type="match status" value="1"/>
</dbReference>
<evidence type="ECO:0000256" key="11">
    <source>
        <dbReference type="SAM" id="MobiDB-lite"/>
    </source>
</evidence>
<dbReference type="RefSeq" id="WP_268148532.1">
    <property type="nucleotide sequence ID" value="NZ_JAPPUW010000004.1"/>
</dbReference>
<dbReference type="GO" id="GO:0006605">
    <property type="term" value="P:protein targeting"/>
    <property type="evidence" value="ECO:0007669"/>
    <property type="project" value="InterPro"/>
</dbReference>
<feature type="region of interest" description="Disordered" evidence="11">
    <location>
        <begin position="1"/>
        <end position="33"/>
    </location>
</feature>
<keyword evidence="6" id="KW-0067">ATP-binding</keyword>
<dbReference type="AlphaFoldDB" id="A0A9X4LLR8"/>
<evidence type="ECO:0000256" key="1">
    <source>
        <dbReference type="ARBA" id="ARBA00022448"/>
    </source>
</evidence>
<feature type="compositionally biased region" description="Basic and acidic residues" evidence="11">
    <location>
        <begin position="16"/>
        <end position="33"/>
    </location>
</feature>
<dbReference type="GO" id="GO:0031522">
    <property type="term" value="C:cell envelope Sec protein transport complex"/>
    <property type="evidence" value="ECO:0007669"/>
    <property type="project" value="TreeGrafter"/>
</dbReference>
<evidence type="ECO:0000256" key="9">
    <source>
        <dbReference type="ARBA" id="ARBA00023010"/>
    </source>
</evidence>
<keyword evidence="4" id="KW-0997">Cell inner membrane</keyword>
<dbReference type="CDD" id="cd17928">
    <property type="entry name" value="DEXDc_SecA"/>
    <property type="match status" value="1"/>
</dbReference>
<dbReference type="GO" id="GO:0005886">
    <property type="term" value="C:plasma membrane"/>
    <property type="evidence" value="ECO:0007669"/>
    <property type="project" value="TreeGrafter"/>
</dbReference>
<proteinExistence type="predicted"/>
<dbReference type="GO" id="GO:0006886">
    <property type="term" value="P:intracellular protein transport"/>
    <property type="evidence" value="ECO:0007669"/>
    <property type="project" value="InterPro"/>
</dbReference>
<dbReference type="PROSITE" id="PS01312">
    <property type="entry name" value="SECA"/>
    <property type="match status" value="1"/>
</dbReference>
<dbReference type="PANTHER" id="PTHR30612:SF0">
    <property type="entry name" value="CHLOROPLAST PROTEIN-TRANSPORTING ATPASE"/>
    <property type="match status" value="1"/>
</dbReference>
<evidence type="ECO:0000259" key="13">
    <source>
        <dbReference type="PROSITE" id="PS51194"/>
    </source>
</evidence>